<dbReference type="Pfam" id="PF07859">
    <property type="entry name" value="Abhydrolase_3"/>
    <property type="match status" value="1"/>
</dbReference>
<organism evidence="3 4">
    <name type="scientific">Nocardioides panacis</name>
    <dbReference type="NCBI Taxonomy" id="2849501"/>
    <lineage>
        <taxon>Bacteria</taxon>
        <taxon>Bacillati</taxon>
        <taxon>Actinomycetota</taxon>
        <taxon>Actinomycetes</taxon>
        <taxon>Propionibacteriales</taxon>
        <taxon>Nocardioidaceae</taxon>
        <taxon>Nocardioides</taxon>
    </lineage>
</organism>
<dbReference type="KEGG" id="nps:KRR39_17585"/>
<dbReference type="RefSeq" id="WP_216938774.1">
    <property type="nucleotide sequence ID" value="NZ_CP077062.1"/>
</dbReference>
<evidence type="ECO:0000313" key="4">
    <source>
        <dbReference type="Proteomes" id="UP000683575"/>
    </source>
</evidence>
<dbReference type="EMBL" id="CP077062">
    <property type="protein sequence ID" value="QWZ07263.1"/>
    <property type="molecule type" value="Genomic_DNA"/>
</dbReference>
<keyword evidence="1 3" id="KW-0378">Hydrolase</keyword>
<accession>A0A975SXV0</accession>
<name>A0A975SXV0_9ACTN</name>
<dbReference type="Proteomes" id="UP000683575">
    <property type="component" value="Chromosome"/>
</dbReference>
<feature type="domain" description="Alpha/beta hydrolase fold-3" evidence="2">
    <location>
        <begin position="1"/>
        <end position="129"/>
    </location>
</feature>
<dbReference type="PANTHER" id="PTHR48081:SF8">
    <property type="entry name" value="ALPHA_BETA HYDROLASE FOLD-3 DOMAIN-CONTAINING PROTEIN-RELATED"/>
    <property type="match status" value="1"/>
</dbReference>
<evidence type="ECO:0000256" key="1">
    <source>
        <dbReference type="ARBA" id="ARBA00022801"/>
    </source>
</evidence>
<sequence length="148" mass="15633">MGDSAGGGLAVGLVQQVVRRSGPQPTHLVAFAPWVDLTGETPGTAEAAADDPWLTLGKLRLYGTWWGAGDPPAPEASPLTGDLSGLPPTLVLCGTRDLLVPQARALVRAAQQVGSPVTYVEEPGLLHVYPLLPIPEARRAWRQVRAFL</sequence>
<dbReference type="PANTHER" id="PTHR48081">
    <property type="entry name" value="AB HYDROLASE SUPERFAMILY PROTEIN C4A8.06C"/>
    <property type="match status" value="1"/>
</dbReference>
<evidence type="ECO:0000313" key="3">
    <source>
        <dbReference type="EMBL" id="QWZ07263.1"/>
    </source>
</evidence>
<evidence type="ECO:0000259" key="2">
    <source>
        <dbReference type="Pfam" id="PF07859"/>
    </source>
</evidence>
<dbReference type="InterPro" id="IPR050300">
    <property type="entry name" value="GDXG_lipolytic_enzyme"/>
</dbReference>
<keyword evidence="4" id="KW-1185">Reference proteome</keyword>
<dbReference type="AlphaFoldDB" id="A0A975SXV0"/>
<protein>
    <submittedName>
        <fullName evidence="3">Alpha/beta hydrolase</fullName>
    </submittedName>
</protein>
<dbReference type="GO" id="GO:0016787">
    <property type="term" value="F:hydrolase activity"/>
    <property type="evidence" value="ECO:0007669"/>
    <property type="project" value="UniProtKB-KW"/>
</dbReference>
<dbReference type="InterPro" id="IPR013094">
    <property type="entry name" value="AB_hydrolase_3"/>
</dbReference>
<proteinExistence type="predicted"/>
<gene>
    <name evidence="3" type="ORF">KRR39_17585</name>
</gene>
<reference evidence="3" key="1">
    <citation type="submission" date="2021-06" db="EMBL/GenBank/DDBJ databases">
        <title>Complete genome sequence of Nocardioides sp. G188.</title>
        <authorList>
            <person name="Im W.-T."/>
        </authorList>
    </citation>
    <scope>NUCLEOTIDE SEQUENCE</scope>
    <source>
        <strain evidence="3">G188</strain>
    </source>
</reference>